<comment type="caution">
    <text evidence="2">The sequence shown here is derived from an EMBL/GenBank/DDBJ whole genome shotgun (WGS) entry which is preliminary data.</text>
</comment>
<accession>A0A9P4UWL5</accession>
<gene>
    <name evidence="2" type="ORF">EJ04DRAFT_140998</name>
</gene>
<feature type="compositionally biased region" description="Basic residues" evidence="1">
    <location>
        <begin position="1"/>
        <end position="11"/>
    </location>
</feature>
<organism evidence="2 3">
    <name type="scientific">Polyplosphaeria fusca</name>
    <dbReference type="NCBI Taxonomy" id="682080"/>
    <lineage>
        <taxon>Eukaryota</taxon>
        <taxon>Fungi</taxon>
        <taxon>Dikarya</taxon>
        <taxon>Ascomycota</taxon>
        <taxon>Pezizomycotina</taxon>
        <taxon>Dothideomycetes</taxon>
        <taxon>Pleosporomycetidae</taxon>
        <taxon>Pleosporales</taxon>
        <taxon>Tetraplosphaeriaceae</taxon>
        <taxon>Polyplosphaeria</taxon>
    </lineage>
</organism>
<reference evidence="2" key="1">
    <citation type="journal article" date="2020" name="Stud. Mycol.">
        <title>101 Dothideomycetes genomes: a test case for predicting lifestyles and emergence of pathogens.</title>
        <authorList>
            <person name="Haridas S."/>
            <person name="Albert R."/>
            <person name="Binder M."/>
            <person name="Bloem J."/>
            <person name="Labutti K."/>
            <person name="Salamov A."/>
            <person name="Andreopoulos B."/>
            <person name="Baker S."/>
            <person name="Barry K."/>
            <person name="Bills G."/>
            <person name="Bluhm B."/>
            <person name="Cannon C."/>
            <person name="Castanera R."/>
            <person name="Culley D."/>
            <person name="Daum C."/>
            <person name="Ezra D."/>
            <person name="Gonzalez J."/>
            <person name="Henrissat B."/>
            <person name="Kuo A."/>
            <person name="Liang C."/>
            <person name="Lipzen A."/>
            <person name="Lutzoni F."/>
            <person name="Magnuson J."/>
            <person name="Mondo S."/>
            <person name="Nolan M."/>
            <person name="Ohm R."/>
            <person name="Pangilinan J."/>
            <person name="Park H.-J."/>
            <person name="Ramirez L."/>
            <person name="Alfaro M."/>
            <person name="Sun H."/>
            <person name="Tritt A."/>
            <person name="Yoshinaga Y."/>
            <person name="Zwiers L.-H."/>
            <person name="Turgeon B."/>
            <person name="Goodwin S."/>
            <person name="Spatafora J."/>
            <person name="Crous P."/>
            <person name="Grigoriev I."/>
        </authorList>
    </citation>
    <scope>NUCLEOTIDE SEQUENCE</scope>
    <source>
        <strain evidence="2">CBS 125425</strain>
    </source>
</reference>
<feature type="region of interest" description="Disordered" evidence="1">
    <location>
        <begin position="1"/>
        <end position="53"/>
    </location>
</feature>
<feature type="compositionally biased region" description="Polar residues" evidence="1">
    <location>
        <begin position="163"/>
        <end position="179"/>
    </location>
</feature>
<sequence length="236" mass="26150">MPLRTRLRRAFTRGSQDDSLSKTTSKSSRRDTIHYQPGEKMPPLKYRRPVDPKHKETLEAFNFSKAWRRRSDQSLYSPFGSRMPSRKASRSTIGRRSIGDRRLSSRGGEPVEPVDSVIGGSLAGDSREDLREGSDEEGDITNVGLSRNPTIDPRKPARRSQSLHRSQSVKSDSTRTQRPANKDPFSPEELEQALQRSALDPTKEESDRSNGGTPGAATPGAGVTLRPREGPVITVS</sequence>
<dbReference type="AlphaFoldDB" id="A0A9P4UWL5"/>
<protein>
    <submittedName>
        <fullName evidence="2">Uncharacterized protein</fullName>
    </submittedName>
</protein>
<dbReference type="EMBL" id="ML996342">
    <property type="protein sequence ID" value="KAF2727290.1"/>
    <property type="molecule type" value="Genomic_DNA"/>
</dbReference>
<evidence type="ECO:0000313" key="2">
    <source>
        <dbReference type="EMBL" id="KAF2727290.1"/>
    </source>
</evidence>
<name>A0A9P4UWL5_9PLEO</name>
<evidence type="ECO:0000313" key="3">
    <source>
        <dbReference type="Proteomes" id="UP000799444"/>
    </source>
</evidence>
<proteinExistence type="predicted"/>
<dbReference type="OrthoDB" id="5408144at2759"/>
<dbReference type="Proteomes" id="UP000799444">
    <property type="component" value="Unassembled WGS sequence"/>
</dbReference>
<keyword evidence="3" id="KW-1185">Reference proteome</keyword>
<feature type="region of interest" description="Disordered" evidence="1">
    <location>
        <begin position="72"/>
        <end position="236"/>
    </location>
</feature>
<evidence type="ECO:0000256" key="1">
    <source>
        <dbReference type="SAM" id="MobiDB-lite"/>
    </source>
</evidence>